<dbReference type="STRING" id="502025.Hoch_5424"/>
<accession>D0LYP2</accession>
<dbReference type="AlphaFoldDB" id="D0LYP2"/>
<dbReference type="KEGG" id="hoh:Hoch_5424"/>
<dbReference type="Proteomes" id="UP000001880">
    <property type="component" value="Chromosome"/>
</dbReference>
<dbReference type="InterPro" id="IPR010634">
    <property type="entry name" value="DUF1223"/>
</dbReference>
<dbReference type="eggNOG" id="COG5429">
    <property type="taxonomic scope" value="Bacteria"/>
</dbReference>
<organism evidence="1 2">
    <name type="scientific">Haliangium ochraceum (strain DSM 14365 / JCM 11303 / SMP-2)</name>
    <dbReference type="NCBI Taxonomy" id="502025"/>
    <lineage>
        <taxon>Bacteria</taxon>
        <taxon>Pseudomonadati</taxon>
        <taxon>Myxococcota</taxon>
        <taxon>Polyangia</taxon>
        <taxon>Haliangiales</taxon>
        <taxon>Kofleriaceae</taxon>
        <taxon>Haliangium</taxon>
    </lineage>
</organism>
<name>D0LYP2_HALO1</name>
<dbReference type="Pfam" id="PF06764">
    <property type="entry name" value="DUF1223"/>
    <property type="match status" value="1"/>
</dbReference>
<gene>
    <name evidence="1" type="ordered locus">Hoch_5424</name>
</gene>
<dbReference type="PANTHER" id="PTHR36057:SF1">
    <property type="entry name" value="LIPOPROTEIN LIPID ATTACHMENT SITE-LIKE PROTEIN, PUTATIVE (DUF1223)-RELATED"/>
    <property type="match status" value="1"/>
</dbReference>
<evidence type="ECO:0000313" key="2">
    <source>
        <dbReference type="Proteomes" id="UP000001880"/>
    </source>
</evidence>
<protein>
    <recommendedName>
        <fullName evidence="3">DUF1223 domain-containing protein</fullName>
    </recommendedName>
</protein>
<dbReference type="InterPro" id="IPR036249">
    <property type="entry name" value="Thioredoxin-like_sf"/>
</dbReference>
<dbReference type="SUPFAM" id="SSF52833">
    <property type="entry name" value="Thioredoxin-like"/>
    <property type="match status" value="1"/>
</dbReference>
<evidence type="ECO:0000313" key="1">
    <source>
        <dbReference type="EMBL" id="ACY17908.1"/>
    </source>
</evidence>
<evidence type="ECO:0008006" key="3">
    <source>
        <dbReference type="Google" id="ProtNLM"/>
    </source>
</evidence>
<dbReference type="PANTHER" id="PTHR36057">
    <property type="match status" value="1"/>
</dbReference>
<dbReference type="PROSITE" id="PS51257">
    <property type="entry name" value="PROKAR_LIPOPROTEIN"/>
    <property type="match status" value="1"/>
</dbReference>
<sequence>MNRAALVPVPVPVPALALVFALSFPLLSACAPSETRERSRAGAAGPVVIELFTSQGCSSCPPADRLLGELGRRDDVIALAFHVDYWNDLGWEDPFSSSSWSQRQRLYSHELPSRVYTPQLVIQGREHVIGSRRDAVLAAIETQAERPQPRLEIAIERSGDQLALHIDRDAEGPDAELRPVVALYESGHRTEVQAGENRNRSLQSDYVVRRLLYLDASENRATVDIDPAWTGALGVAVMLQDIDTMAIHAARARDLPAA</sequence>
<dbReference type="EMBL" id="CP001804">
    <property type="protein sequence ID" value="ACY17908.1"/>
    <property type="molecule type" value="Genomic_DNA"/>
</dbReference>
<dbReference type="OrthoDB" id="9808254at2"/>
<reference evidence="1 2" key="1">
    <citation type="journal article" date="2010" name="Stand. Genomic Sci.">
        <title>Complete genome sequence of Haliangium ochraceum type strain (SMP-2).</title>
        <authorList>
            <consortium name="US DOE Joint Genome Institute (JGI-PGF)"/>
            <person name="Ivanova N."/>
            <person name="Daum C."/>
            <person name="Lang E."/>
            <person name="Abt B."/>
            <person name="Kopitz M."/>
            <person name="Saunders E."/>
            <person name="Lapidus A."/>
            <person name="Lucas S."/>
            <person name="Glavina Del Rio T."/>
            <person name="Nolan M."/>
            <person name="Tice H."/>
            <person name="Copeland A."/>
            <person name="Cheng J.F."/>
            <person name="Chen F."/>
            <person name="Bruce D."/>
            <person name="Goodwin L."/>
            <person name="Pitluck S."/>
            <person name="Mavromatis K."/>
            <person name="Pati A."/>
            <person name="Mikhailova N."/>
            <person name="Chen A."/>
            <person name="Palaniappan K."/>
            <person name="Land M."/>
            <person name="Hauser L."/>
            <person name="Chang Y.J."/>
            <person name="Jeffries C.D."/>
            <person name="Detter J.C."/>
            <person name="Brettin T."/>
            <person name="Rohde M."/>
            <person name="Goker M."/>
            <person name="Bristow J."/>
            <person name="Markowitz V."/>
            <person name="Eisen J.A."/>
            <person name="Hugenholtz P."/>
            <person name="Kyrpides N.C."/>
            <person name="Klenk H.P."/>
        </authorList>
    </citation>
    <scope>NUCLEOTIDE SEQUENCE [LARGE SCALE GENOMIC DNA]</scope>
    <source>
        <strain evidence="2">DSM 14365 / CIP 107738 / JCM 11303 / AJ 13395 / SMP-2</strain>
    </source>
</reference>
<proteinExistence type="predicted"/>
<dbReference type="HOGENOM" id="CLU_065609_1_0_7"/>
<keyword evidence="2" id="KW-1185">Reference proteome</keyword>